<dbReference type="SUPFAM" id="SSF56935">
    <property type="entry name" value="Porins"/>
    <property type="match status" value="1"/>
</dbReference>
<protein>
    <submittedName>
        <fullName evidence="2">Uncharacterized protein</fullName>
    </submittedName>
</protein>
<organism evidence="2 3">
    <name type="scientific">Shewanella litoralis</name>
    <dbReference type="NCBI Taxonomy" id="2282700"/>
    <lineage>
        <taxon>Bacteria</taxon>
        <taxon>Pseudomonadati</taxon>
        <taxon>Pseudomonadota</taxon>
        <taxon>Gammaproteobacteria</taxon>
        <taxon>Alteromonadales</taxon>
        <taxon>Shewanellaceae</taxon>
        <taxon>Shewanella</taxon>
    </lineage>
</organism>
<gene>
    <name evidence="2" type="ORF">GCM10009411_02800</name>
</gene>
<reference evidence="3" key="1">
    <citation type="journal article" date="2019" name="Int. J. Syst. Evol. Microbiol.">
        <title>The Global Catalogue of Microorganisms (GCM) 10K type strain sequencing project: providing services to taxonomists for standard genome sequencing and annotation.</title>
        <authorList>
            <consortium name="The Broad Institute Genomics Platform"/>
            <consortium name="The Broad Institute Genome Sequencing Center for Infectious Disease"/>
            <person name="Wu L."/>
            <person name="Ma J."/>
        </authorList>
    </citation>
    <scope>NUCLEOTIDE SEQUENCE [LARGE SCALE GENOMIC DNA]</scope>
    <source>
        <strain evidence="3">JCM 32306</strain>
    </source>
</reference>
<feature type="signal peptide" evidence="1">
    <location>
        <begin position="1"/>
        <end position="35"/>
    </location>
</feature>
<keyword evidence="1" id="KW-0732">Signal</keyword>
<evidence type="ECO:0000313" key="2">
    <source>
        <dbReference type="EMBL" id="GGQ05020.1"/>
    </source>
</evidence>
<proteinExistence type="predicted"/>
<dbReference type="EMBL" id="BMQX01000001">
    <property type="protein sequence ID" value="GGQ05020.1"/>
    <property type="molecule type" value="Genomic_DNA"/>
</dbReference>
<dbReference type="RefSeq" id="WP_160052107.1">
    <property type="nucleotide sequence ID" value="NZ_BMQX01000001.1"/>
</dbReference>
<evidence type="ECO:0000256" key="1">
    <source>
        <dbReference type="SAM" id="SignalP"/>
    </source>
</evidence>
<sequence length="254" mass="27996">MTFDFYNVSRKHGVTAILLPVFSVLSLALSTPALALADTQPSFGLDVGWENHYITEGRDNLDKGGIAWAVASVEHNDMVVFAVVGRADQVHYTEWNAGLEYSLSLHDDVDATIGYQRLEFYGDERASDNEFFSSIAYSGIDWLVPAVSYTYATEASGYFVTLSVHSPWELNPQLTLTPYVLQGFDFGYSSEDHDGANHLQLGLEAEHQFSDNLAIAAHISHSIALEDIKQQARIDGQQGSLNETYAGVFISLGF</sequence>
<dbReference type="Proteomes" id="UP000619118">
    <property type="component" value="Unassembled WGS sequence"/>
</dbReference>
<keyword evidence="3" id="KW-1185">Reference proteome</keyword>
<name>A0ABQ2QZ17_9GAMM</name>
<accession>A0ABQ2QZ17</accession>
<feature type="chain" id="PRO_5045631759" evidence="1">
    <location>
        <begin position="36"/>
        <end position="254"/>
    </location>
</feature>
<evidence type="ECO:0000313" key="3">
    <source>
        <dbReference type="Proteomes" id="UP000619118"/>
    </source>
</evidence>
<comment type="caution">
    <text evidence="2">The sequence shown here is derived from an EMBL/GenBank/DDBJ whole genome shotgun (WGS) entry which is preliminary data.</text>
</comment>